<dbReference type="GO" id="GO:0010181">
    <property type="term" value="F:FMN binding"/>
    <property type="evidence" value="ECO:0007669"/>
    <property type="project" value="InterPro"/>
</dbReference>
<dbReference type="SUPFAM" id="SSF52218">
    <property type="entry name" value="Flavoproteins"/>
    <property type="match status" value="1"/>
</dbReference>
<protein>
    <recommendedName>
        <fullName evidence="4">Flavodoxin-like domain-containing protein</fullName>
    </recommendedName>
</protein>
<dbReference type="AlphaFoldDB" id="A0A0K8QPV6"/>
<dbReference type="Pfam" id="PF12682">
    <property type="entry name" value="Flavodoxin_4"/>
    <property type="match status" value="1"/>
</dbReference>
<dbReference type="STRING" id="1475481.GCA_000953855_02301"/>
<dbReference type="PANTHER" id="PTHR39201">
    <property type="entry name" value="EXPORTED PROTEIN-RELATED"/>
    <property type="match status" value="1"/>
</dbReference>
<dbReference type="InterPro" id="IPR008254">
    <property type="entry name" value="Flavodoxin/NO_synth"/>
</dbReference>
<keyword evidence="3" id="KW-0288">FMN</keyword>
<organism evidence="5">
    <name type="scientific">Mizugakiibacter sediminis</name>
    <dbReference type="NCBI Taxonomy" id="1475481"/>
    <lineage>
        <taxon>Bacteria</taxon>
        <taxon>Pseudomonadati</taxon>
        <taxon>Pseudomonadota</taxon>
        <taxon>Gammaproteobacteria</taxon>
        <taxon>Lysobacterales</taxon>
        <taxon>Rhodanobacteraceae</taxon>
        <taxon>Mizugakiibacter</taxon>
    </lineage>
</organism>
<keyword evidence="2" id="KW-0285">Flavoprotein</keyword>
<dbReference type="PANTHER" id="PTHR39201:SF1">
    <property type="entry name" value="FLAVODOXIN-LIKE DOMAIN-CONTAINING PROTEIN"/>
    <property type="match status" value="1"/>
</dbReference>
<evidence type="ECO:0000259" key="4">
    <source>
        <dbReference type="PROSITE" id="PS50902"/>
    </source>
</evidence>
<dbReference type="OrthoDB" id="9806505at2"/>
<dbReference type="PROSITE" id="PS00201">
    <property type="entry name" value="FLAVODOXIN"/>
    <property type="match status" value="1"/>
</dbReference>
<dbReference type="InterPro" id="IPR001226">
    <property type="entry name" value="Flavodoxin_CS"/>
</dbReference>
<sequence length="177" mass="19482">MRILVVYYSRTGITRSLAESLAVRLDADLSPIEEAASRRGVRGWLRSALEARREALPPLLTPRHDPSKYDLVVIGTPVWFGRVSSPVRSYLQANRGRIRRAAFFCTMGGRGAQHAFEDMSEALDMAPVTQAAFADREIAEQTHYRTLEHLAGFLRAAAFVAPSFLHAHGAAAGSVHP</sequence>
<dbReference type="InterPro" id="IPR029039">
    <property type="entry name" value="Flavoprotein-like_sf"/>
</dbReference>
<dbReference type="GO" id="GO:0009055">
    <property type="term" value="F:electron transfer activity"/>
    <property type="evidence" value="ECO:0007669"/>
    <property type="project" value="InterPro"/>
</dbReference>
<gene>
    <name evidence="5" type="ORF">MBSD_n2255</name>
</gene>
<dbReference type="RefSeq" id="WP_062537502.1">
    <property type="nucleotide sequence ID" value="NZ_DF970239.1"/>
</dbReference>
<dbReference type="Gene3D" id="3.40.50.360">
    <property type="match status" value="1"/>
</dbReference>
<evidence type="ECO:0000256" key="3">
    <source>
        <dbReference type="ARBA" id="ARBA00022643"/>
    </source>
</evidence>
<dbReference type="EMBL" id="DF970239">
    <property type="protein sequence ID" value="GAP66939.1"/>
    <property type="molecule type" value="Genomic_DNA"/>
</dbReference>
<reference evidence="5" key="1">
    <citation type="submission" date="2015-08" db="EMBL/GenBank/DDBJ databases">
        <title>Complete DNA Sequence of Pseudomonas syringae pv. actinidiae, the Causal Agent of Kiwifruit Canker Disease.</title>
        <authorList>
            <person name="Rikkerink E.H.A."/>
            <person name="Fineran P.C."/>
        </authorList>
    </citation>
    <scope>NUCLEOTIDE SEQUENCE</scope>
    <source>
        <strain evidence="5">SkMP5</strain>
    </source>
</reference>
<name>A0A0K8QPV6_9GAMM</name>
<evidence type="ECO:0000256" key="2">
    <source>
        <dbReference type="ARBA" id="ARBA00022630"/>
    </source>
</evidence>
<feature type="domain" description="Flavodoxin-like" evidence="4">
    <location>
        <begin position="3"/>
        <end position="177"/>
    </location>
</feature>
<dbReference type="PROSITE" id="PS50902">
    <property type="entry name" value="FLAVODOXIN_LIKE"/>
    <property type="match status" value="1"/>
</dbReference>
<evidence type="ECO:0000256" key="1">
    <source>
        <dbReference type="ARBA" id="ARBA00001917"/>
    </source>
</evidence>
<proteinExistence type="predicted"/>
<accession>A0A0K8QPV6</accession>
<dbReference type="Proteomes" id="UP000253740">
    <property type="component" value="Unassembled WGS sequence"/>
</dbReference>
<evidence type="ECO:0000313" key="6">
    <source>
        <dbReference type="Proteomes" id="UP000253740"/>
    </source>
</evidence>
<keyword evidence="6" id="KW-1185">Reference proteome</keyword>
<comment type="cofactor">
    <cofactor evidence="1">
        <name>FMN</name>
        <dbReference type="ChEBI" id="CHEBI:58210"/>
    </cofactor>
</comment>
<evidence type="ECO:0000313" key="5">
    <source>
        <dbReference type="EMBL" id="GAP66939.1"/>
    </source>
</evidence>